<dbReference type="InterPro" id="IPR053136">
    <property type="entry name" value="UTP_pyrophosphatase-like"/>
</dbReference>
<dbReference type="Pfam" id="PF01863">
    <property type="entry name" value="YgjP-like"/>
    <property type="match status" value="1"/>
</dbReference>
<dbReference type="AlphaFoldDB" id="A0A2H0CH50"/>
<dbReference type="PANTHER" id="PTHR30399:SF1">
    <property type="entry name" value="UTP PYROPHOSPHATASE"/>
    <property type="match status" value="1"/>
</dbReference>
<dbReference type="EMBL" id="PCTI01000012">
    <property type="protein sequence ID" value="PIP69111.1"/>
    <property type="molecule type" value="Genomic_DNA"/>
</dbReference>
<dbReference type="GO" id="GO:0016787">
    <property type="term" value="F:hydrolase activity"/>
    <property type="evidence" value="ECO:0007669"/>
    <property type="project" value="UniProtKB-KW"/>
</dbReference>
<organism evidence="2 3">
    <name type="scientific">Candidatus Nomurabacteria bacterium CG22_combo_CG10-13_8_21_14_all_32_8</name>
    <dbReference type="NCBI Taxonomy" id="1974732"/>
    <lineage>
        <taxon>Bacteria</taxon>
        <taxon>Candidatus Nomuraibacteriota</taxon>
    </lineage>
</organism>
<dbReference type="InterPro" id="IPR002725">
    <property type="entry name" value="YgjP-like_metallopeptidase"/>
</dbReference>
<protein>
    <submittedName>
        <fullName evidence="2">Metal-dependent hydrolase</fullName>
    </submittedName>
</protein>
<accession>A0A2H0CH50</accession>
<keyword evidence="2" id="KW-0378">Hydrolase</keyword>
<evidence type="ECO:0000313" key="3">
    <source>
        <dbReference type="Proteomes" id="UP000229176"/>
    </source>
</evidence>
<dbReference type="Proteomes" id="UP000229176">
    <property type="component" value="Unassembled WGS sequence"/>
</dbReference>
<proteinExistence type="predicted"/>
<sequence>MKKFIFGTFIYEYQLIKQDRKTLSLTVVPDLKIILKCPHNADDKKIEEFLKRKWFWLEKQLSFFKKYQRNIYEKEYISGEGYLYLGRQYKLVVKHGKEDLVTLTKGKLMVSSTKLVSNGNYNKKLIDIWFLEKMQKIFQERFSAMLDKFDYKNNPVLKIREMKKRWGSFLNKDKIFLNPKLISTPKECIDYVIVHELCHLKYKNHDKRFFELFNKKFPKWEKVKDKLEILGVSI</sequence>
<comment type="caution">
    <text evidence="2">The sequence shown here is derived from an EMBL/GenBank/DDBJ whole genome shotgun (WGS) entry which is preliminary data.</text>
</comment>
<feature type="domain" description="YgjP-like metallopeptidase" evidence="1">
    <location>
        <begin position="21"/>
        <end position="228"/>
    </location>
</feature>
<name>A0A2H0CH50_9BACT</name>
<evidence type="ECO:0000313" key="2">
    <source>
        <dbReference type="EMBL" id="PIP69111.1"/>
    </source>
</evidence>
<dbReference type="PANTHER" id="PTHR30399">
    <property type="entry name" value="UNCHARACTERIZED PROTEIN YGJP"/>
    <property type="match status" value="1"/>
</dbReference>
<gene>
    <name evidence="2" type="ORF">COW91_01110</name>
</gene>
<dbReference type="Gene3D" id="3.30.2010.10">
    <property type="entry name" value="Metalloproteases ('zincins'), catalytic domain"/>
    <property type="match status" value="1"/>
</dbReference>
<reference evidence="2 3" key="1">
    <citation type="submission" date="2017-09" db="EMBL/GenBank/DDBJ databases">
        <title>Depth-based differentiation of microbial function through sediment-hosted aquifers and enrichment of novel symbionts in the deep terrestrial subsurface.</title>
        <authorList>
            <person name="Probst A.J."/>
            <person name="Ladd B."/>
            <person name="Jarett J.K."/>
            <person name="Geller-Mcgrath D.E."/>
            <person name="Sieber C.M."/>
            <person name="Emerson J.B."/>
            <person name="Anantharaman K."/>
            <person name="Thomas B.C."/>
            <person name="Malmstrom R."/>
            <person name="Stieglmeier M."/>
            <person name="Klingl A."/>
            <person name="Woyke T."/>
            <person name="Ryan C.M."/>
            <person name="Banfield J.F."/>
        </authorList>
    </citation>
    <scope>NUCLEOTIDE SEQUENCE [LARGE SCALE GENOMIC DNA]</scope>
    <source>
        <strain evidence="2">CG22_combo_CG10-13_8_21_14_all_32_8</strain>
    </source>
</reference>
<evidence type="ECO:0000259" key="1">
    <source>
        <dbReference type="Pfam" id="PF01863"/>
    </source>
</evidence>
<dbReference type="CDD" id="cd07344">
    <property type="entry name" value="M48_yhfN_like"/>
    <property type="match status" value="1"/>
</dbReference>